<evidence type="ECO:0000256" key="4">
    <source>
        <dbReference type="ARBA" id="ARBA00022679"/>
    </source>
</evidence>
<name>X0WTW8_9ZZZZ</name>
<dbReference type="PANTHER" id="PTHR31650:SF1">
    <property type="entry name" value="WAX ESTER SYNTHASE_DIACYLGLYCEROL ACYLTRANSFERASE 4-RELATED"/>
    <property type="match status" value="1"/>
</dbReference>
<evidence type="ECO:0000259" key="7">
    <source>
        <dbReference type="Pfam" id="PF03007"/>
    </source>
</evidence>
<comment type="caution">
    <text evidence="8">The sequence shown here is derived from an EMBL/GenBank/DDBJ whole genome shotgun (WGS) entry which is preliminary data.</text>
</comment>
<dbReference type="GO" id="GO:0001666">
    <property type="term" value="P:response to hypoxia"/>
    <property type="evidence" value="ECO:0007669"/>
    <property type="project" value="TreeGrafter"/>
</dbReference>
<accession>X0WTW8</accession>
<dbReference type="GO" id="GO:0005886">
    <property type="term" value="C:plasma membrane"/>
    <property type="evidence" value="ECO:0007669"/>
    <property type="project" value="TreeGrafter"/>
</dbReference>
<dbReference type="GO" id="GO:0004144">
    <property type="term" value="F:diacylglycerol O-acyltransferase activity"/>
    <property type="evidence" value="ECO:0007669"/>
    <property type="project" value="UniProtKB-EC"/>
</dbReference>
<keyword evidence="4" id="KW-0808">Transferase</keyword>
<sequence length="257" mass="28335">LTYHVRHTALPRPGGLRQLKRLAGRILSQKLDREKPLWEMWVVEGVEGDRFAIIAKAHHCMVDGVSGMDLLARMMRPDPDPTIEPPGRWIPRPATDGARMVADEVLHRASLPAALAGEVLRSITRPRELAGRIWEQAAALQETVAMGMWPTTSTPLNEDIGPYRRFDWTRHDLSAVGEIRKRFGGTINDVVLSTAAGALGRFLGARGVDVRNATFRAQVPVSTRVAGDSEVGNRVIMLMAALPIGESDPVKRLKLVH</sequence>
<feature type="non-terminal residue" evidence="8">
    <location>
        <position position="257"/>
    </location>
</feature>
<dbReference type="EC" id="2.3.1.20" evidence="3"/>
<dbReference type="PANTHER" id="PTHR31650">
    <property type="entry name" value="O-ACYLTRANSFERASE (WSD1-LIKE) FAMILY PROTEIN"/>
    <property type="match status" value="1"/>
</dbReference>
<dbReference type="AlphaFoldDB" id="X0WTW8"/>
<keyword evidence="5" id="KW-0012">Acyltransferase</keyword>
<feature type="domain" description="O-acyltransferase WSD1-like N-terminal" evidence="7">
    <location>
        <begin position="1"/>
        <end position="191"/>
    </location>
</feature>
<evidence type="ECO:0000256" key="5">
    <source>
        <dbReference type="ARBA" id="ARBA00023315"/>
    </source>
</evidence>
<reference evidence="8" key="1">
    <citation type="journal article" date="2014" name="Front. Microbiol.">
        <title>High frequency of phylogenetically diverse reductive dehalogenase-homologous genes in deep subseafloor sedimentary metagenomes.</title>
        <authorList>
            <person name="Kawai M."/>
            <person name="Futagami T."/>
            <person name="Toyoda A."/>
            <person name="Takaki Y."/>
            <person name="Nishi S."/>
            <person name="Hori S."/>
            <person name="Arai W."/>
            <person name="Tsubouchi T."/>
            <person name="Morono Y."/>
            <person name="Uchiyama I."/>
            <person name="Ito T."/>
            <person name="Fujiyama A."/>
            <person name="Inagaki F."/>
            <person name="Takami H."/>
        </authorList>
    </citation>
    <scope>NUCLEOTIDE SEQUENCE</scope>
    <source>
        <strain evidence="8">Expedition CK06-06</strain>
    </source>
</reference>
<dbReference type="Pfam" id="PF03007">
    <property type="entry name" value="WS_DGAT_cat"/>
    <property type="match status" value="1"/>
</dbReference>
<evidence type="ECO:0000256" key="3">
    <source>
        <dbReference type="ARBA" id="ARBA00013244"/>
    </source>
</evidence>
<dbReference type="GO" id="GO:0019432">
    <property type="term" value="P:triglyceride biosynthetic process"/>
    <property type="evidence" value="ECO:0007669"/>
    <property type="project" value="UniProtKB-UniPathway"/>
</dbReference>
<comment type="catalytic activity">
    <reaction evidence="6">
        <text>an acyl-CoA + a 1,2-diacyl-sn-glycerol = a triacyl-sn-glycerol + CoA</text>
        <dbReference type="Rhea" id="RHEA:10868"/>
        <dbReference type="ChEBI" id="CHEBI:17815"/>
        <dbReference type="ChEBI" id="CHEBI:57287"/>
        <dbReference type="ChEBI" id="CHEBI:58342"/>
        <dbReference type="ChEBI" id="CHEBI:64615"/>
        <dbReference type="EC" id="2.3.1.20"/>
    </reaction>
</comment>
<dbReference type="GO" id="GO:0071731">
    <property type="term" value="P:response to nitric oxide"/>
    <property type="evidence" value="ECO:0007669"/>
    <property type="project" value="TreeGrafter"/>
</dbReference>
<evidence type="ECO:0000256" key="6">
    <source>
        <dbReference type="ARBA" id="ARBA00048109"/>
    </source>
</evidence>
<comment type="pathway">
    <text evidence="2">Lipid metabolism.</text>
</comment>
<protein>
    <recommendedName>
        <fullName evidence="3">diacylglycerol O-acyltransferase</fullName>
        <ecNumber evidence="3">2.3.1.20</ecNumber>
    </recommendedName>
</protein>
<evidence type="ECO:0000256" key="1">
    <source>
        <dbReference type="ARBA" id="ARBA00004771"/>
    </source>
</evidence>
<dbReference type="EMBL" id="BARS01036536">
    <property type="protein sequence ID" value="GAG16166.1"/>
    <property type="molecule type" value="Genomic_DNA"/>
</dbReference>
<feature type="non-terminal residue" evidence="8">
    <location>
        <position position="1"/>
    </location>
</feature>
<dbReference type="SUPFAM" id="SSF52777">
    <property type="entry name" value="CoA-dependent acyltransferases"/>
    <property type="match status" value="1"/>
</dbReference>
<evidence type="ECO:0000313" key="8">
    <source>
        <dbReference type="EMBL" id="GAG16166.1"/>
    </source>
</evidence>
<evidence type="ECO:0000256" key="2">
    <source>
        <dbReference type="ARBA" id="ARBA00005189"/>
    </source>
</evidence>
<dbReference type="InterPro" id="IPR045034">
    <property type="entry name" value="O-acyltransferase_WSD1-like"/>
</dbReference>
<dbReference type="InterPro" id="IPR004255">
    <property type="entry name" value="O-acyltransferase_WSD1_N"/>
</dbReference>
<dbReference type="UniPathway" id="UPA00282"/>
<organism evidence="8">
    <name type="scientific">marine sediment metagenome</name>
    <dbReference type="NCBI Taxonomy" id="412755"/>
    <lineage>
        <taxon>unclassified sequences</taxon>
        <taxon>metagenomes</taxon>
        <taxon>ecological metagenomes</taxon>
    </lineage>
</organism>
<proteinExistence type="predicted"/>
<dbReference type="GO" id="GO:0051701">
    <property type="term" value="P:biological process involved in interaction with host"/>
    <property type="evidence" value="ECO:0007669"/>
    <property type="project" value="TreeGrafter"/>
</dbReference>
<comment type="pathway">
    <text evidence="1">Glycerolipid metabolism; triacylglycerol biosynthesis.</text>
</comment>
<gene>
    <name evidence="8" type="ORF">S01H1_56142</name>
</gene>